<keyword evidence="2" id="KW-0378">Hydrolase</keyword>
<evidence type="ECO:0000256" key="1">
    <source>
        <dbReference type="ARBA" id="ARBA00005336"/>
    </source>
</evidence>
<dbReference type="RefSeq" id="WP_091549859.1">
    <property type="nucleotide sequence ID" value="NZ_FNPH01000001.1"/>
</dbReference>
<dbReference type="SUPFAM" id="SSF51445">
    <property type="entry name" value="(Trans)glycosidases"/>
    <property type="match status" value="1"/>
</dbReference>
<name>A0A1H3FKE4_9ACTN</name>
<dbReference type="GO" id="GO:0009254">
    <property type="term" value="P:peptidoglycan turnover"/>
    <property type="evidence" value="ECO:0007669"/>
    <property type="project" value="TreeGrafter"/>
</dbReference>
<dbReference type="Proteomes" id="UP000242415">
    <property type="component" value="Unassembled WGS sequence"/>
</dbReference>
<dbReference type="OrthoDB" id="9805821at2"/>
<dbReference type="GO" id="GO:0004553">
    <property type="term" value="F:hydrolase activity, hydrolyzing O-glycosyl compounds"/>
    <property type="evidence" value="ECO:0007669"/>
    <property type="project" value="InterPro"/>
</dbReference>
<evidence type="ECO:0000259" key="4">
    <source>
        <dbReference type="Pfam" id="PF00933"/>
    </source>
</evidence>
<keyword evidence="3" id="KW-0326">Glycosidase</keyword>
<dbReference type="InterPro" id="IPR050226">
    <property type="entry name" value="NagZ_Beta-hexosaminidase"/>
</dbReference>
<dbReference type="GO" id="GO:0005975">
    <property type="term" value="P:carbohydrate metabolic process"/>
    <property type="evidence" value="ECO:0007669"/>
    <property type="project" value="InterPro"/>
</dbReference>
<sequence>MAVDPGLRRLALRTLLAAFRGSTPPEWAVELIADGLAGHTLFGYNIEHPEQIAAITAALRAARPDALIAIDEEGGDVTRLAHATGSPYPGNAALGAVDDTALTGRVYQAIGAELAALGINLNLAPTVDVNTADDNPIIGTRSFGAAPDRVAAHSAAAVAGLQATGVAACAKHFPGHGATVADSHYELPTVDVEPDVLRARDLPPFAAVVDAGVKAIMTAHIRVPRLTGELPATFSRAVLVDLLRREYGFTGAIVTDALEMKGAAISAGGIGPAAVRALAAGADLLCIGAQVDAALVEDVAAEIVAALGDGRLDVARVEEAAARADALAAWTLRSAVDPAAPTDLGYAAARRAVRVEGELSGLASPLVVHLAASSTIAEGRVPWGLGPHLNGTEQLQVVPAETDADALLRRAGQRPIVVVGRHTHRVAGARELVEALAARHPVTVVEMGWPSRWRPAGVRAFVTTYGASHANGRAAAQTLGLAA</sequence>
<evidence type="ECO:0000256" key="3">
    <source>
        <dbReference type="ARBA" id="ARBA00023295"/>
    </source>
</evidence>
<dbReference type="InterPro" id="IPR001764">
    <property type="entry name" value="Glyco_hydro_3_N"/>
</dbReference>
<keyword evidence="6" id="KW-1185">Reference proteome</keyword>
<dbReference type="AlphaFoldDB" id="A0A1H3FKE4"/>
<dbReference type="PANTHER" id="PTHR30480:SF16">
    <property type="entry name" value="GLYCOSIDE HYDROLASE FAMILY 3 DOMAIN PROTEIN"/>
    <property type="match status" value="1"/>
</dbReference>
<reference evidence="6" key="1">
    <citation type="submission" date="2016-10" db="EMBL/GenBank/DDBJ databases">
        <authorList>
            <person name="Varghese N."/>
            <person name="Submissions S."/>
        </authorList>
    </citation>
    <scope>NUCLEOTIDE SEQUENCE [LARGE SCALE GENOMIC DNA]</scope>
    <source>
        <strain evidence="6">DSM 45245</strain>
    </source>
</reference>
<dbReference type="Pfam" id="PF00933">
    <property type="entry name" value="Glyco_hydro_3"/>
    <property type="match status" value="1"/>
</dbReference>
<dbReference type="STRING" id="405436.SAMN05444365_10119"/>
<comment type="similarity">
    <text evidence="1">Belongs to the glycosyl hydrolase 3 family.</text>
</comment>
<feature type="domain" description="Glycoside hydrolase family 3 N-terminal" evidence="4">
    <location>
        <begin position="30"/>
        <end position="323"/>
    </location>
</feature>
<dbReference type="Gene3D" id="3.20.20.300">
    <property type="entry name" value="Glycoside hydrolase, family 3, N-terminal domain"/>
    <property type="match status" value="1"/>
</dbReference>
<evidence type="ECO:0000313" key="6">
    <source>
        <dbReference type="Proteomes" id="UP000242415"/>
    </source>
</evidence>
<protein>
    <submittedName>
        <fullName evidence="5">Beta-N-acetylhexosaminidase</fullName>
    </submittedName>
</protein>
<dbReference type="EMBL" id="FNPH01000001">
    <property type="protein sequence ID" value="SDX90614.1"/>
    <property type="molecule type" value="Genomic_DNA"/>
</dbReference>
<proteinExistence type="inferred from homology"/>
<dbReference type="PANTHER" id="PTHR30480">
    <property type="entry name" value="BETA-HEXOSAMINIDASE-RELATED"/>
    <property type="match status" value="1"/>
</dbReference>
<organism evidence="5 6">
    <name type="scientific">Micromonospora pattaloongensis</name>
    <dbReference type="NCBI Taxonomy" id="405436"/>
    <lineage>
        <taxon>Bacteria</taxon>
        <taxon>Bacillati</taxon>
        <taxon>Actinomycetota</taxon>
        <taxon>Actinomycetes</taxon>
        <taxon>Micromonosporales</taxon>
        <taxon>Micromonosporaceae</taxon>
        <taxon>Micromonospora</taxon>
    </lineage>
</organism>
<accession>A0A1H3FKE4</accession>
<dbReference type="InterPro" id="IPR017853">
    <property type="entry name" value="GH"/>
</dbReference>
<gene>
    <name evidence="5" type="ORF">SAMN05444365_10119</name>
</gene>
<dbReference type="InterPro" id="IPR036962">
    <property type="entry name" value="Glyco_hydro_3_N_sf"/>
</dbReference>
<evidence type="ECO:0000313" key="5">
    <source>
        <dbReference type="EMBL" id="SDX90614.1"/>
    </source>
</evidence>
<evidence type="ECO:0000256" key="2">
    <source>
        <dbReference type="ARBA" id="ARBA00022801"/>
    </source>
</evidence>